<evidence type="ECO:0008006" key="3">
    <source>
        <dbReference type="Google" id="ProtNLM"/>
    </source>
</evidence>
<protein>
    <recommendedName>
        <fullName evidence="3">DUF2487 domain-containing protein</fullName>
    </recommendedName>
</protein>
<organism evidence="1 2">
    <name type="scientific">Anoxybacteroides voinovskiense</name>
    <dbReference type="NCBI Taxonomy" id="230470"/>
    <lineage>
        <taxon>Bacteria</taxon>
        <taxon>Bacillati</taxon>
        <taxon>Bacillota</taxon>
        <taxon>Bacilli</taxon>
        <taxon>Bacillales</taxon>
        <taxon>Anoxybacillaceae</taxon>
        <taxon>Anoxybacteroides</taxon>
    </lineage>
</organism>
<proteinExistence type="predicted"/>
<comment type="caution">
    <text evidence="1">The sequence shown here is derived from an EMBL/GenBank/DDBJ whole genome shotgun (WGS) entry which is preliminary data.</text>
</comment>
<evidence type="ECO:0000313" key="1">
    <source>
        <dbReference type="EMBL" id="MBB4072972.1"/>
    </source>
</evidence>
<dbReference type="Pfam" id="PF10673">
    <property type="entry name" value="DUF2487"/>
    <property type="match status" value="1"/>
</dbReference>
<dbReference type="EMBL" id="JACIDE010000004">
    <property type="protein sequence ID" value="MBB4072972.1"/>
    <property type="molecule type" value="Genomic_DNA"/>
</dbReference>
<accession>A0A840DNA9</accession>
<name>A0A840DNA9_9BACL</name>
<dbReference type="AlphaFoldDB" id="A0A840DNA9"/>
<sequence>MKWTVHDVSMYEKEKQYIDTAVVPLLPLTFSERAKVAAADGEFMQLVTNEIERQLKGRLFLLPSFTYFASETLDECVERLNRWTSELNEAGMRHVFYVTTDQKWKETKQGLLGALFFLPSIPFEHMDDSYKQQIVQEQTTKLLNAFISQWV</sequence>
<dbReference type="InterPro" id="IPR019615">
    <property type="entry name" value="DUF2487"/>
</dbReference>
<keyword evidence="2" id="KW-1185">Reference proteome</keyword>
<dbReference type="RefSeq" id="WP_183183371.1">
    <property type="nucleotide sequence ID" value="NZ_BMNP01000003.1"/>
</dbReference>
<gene>
    <name evidence="1" type="ORF">GGR02_000733</name>
</gene>
<reference evidence="1 2" key="1">
    <citation type="submission" date="2020-08" db="EMBL/GenBank/DDBJ databases">
        <title>Genomic Encyclopedia of Type Strains, Phase IV (KMG-IV): sequencing the most valuable type-strain genomes for metagenomic binning, comparative biology and taxonomic classification.</title>
        <authorList>
            <person name="Goeker M."/>
        </authorList>
    </citation>
    <scope>NUCLEOTIDE SEQUENCE [LARGE SCALE GENOMIC DNA]</scope>
    <source>
        <strain evidence="1 2">DSM 17075</strain>
    </source>
</reference>
<evidence type="ECO:0000313" key="2">
    <source>
        <dbReference type="Proteomes" id="UP000559598"/>
    </source>
</evidence>
<dbReference type="Proteomes" id="UP000559598">
    <property type="component" value="Unassembled WGS sequence"/>
</dbReference>